<sequence>MKTVRRRRPLSRARIVRTSMIYSVAACFVLWILFPIWYTISSSFTEPSKIGVRPTPFWPANPTLDNYKIVLGIPIRDKDCTPGVDIGNCQTAASNVSVNKIVDTMLNSFYVASTVVVITLIISTIAAYSLSRYRFVGSNFFLNFTILSRIVPGLVLVAPIFIFLRVLDLLNTPWALIISYTSFTLPLAIIILKNYFDQISVDLEEAAALDGAGRILTLRLIILPVAVPGLIAAGVLVFLESWSEFFFALVLTDSYTVPPLLAGFLSMQTFNWTLLSAATVIAIIPPVLLTMIFQKYIVTALASGTGK</sequence>
<keyword evidence="5 7" id="KW-1133">Transmembrane helix</keyword>
<dbReference type="Pfam" id="PF00528">
    <property type="entry name" value="BPD_transp_1"/>
    <property type="match status" value="1"/>
</dbReference>
<feature type="transmembrane region" description="Helical" evidence="7">
    <location>
        <begin position="245"/>
        <end position="265"/>
    </location>
</feature>
<feature type="transmembrane region" description="Helical" evidence="7">
    <location>
        <begin position="140"/>
        <end position="162"/>
    </location>
</feature>
<dbReference type="EMBL" id="CAESAB010000018">
    <property type="protein sequence ID" value="CAB4336684.1"/>
    <property type="molecule type" value="Genomic_DNA"/>
</dbReference>
<feature type="transmembrane region" description="Helical" evidence="7">
    <location>
        <begin position="216"/>
        <end position="239"/>
    </location>
</feature>
<evidence type="ECO:0000256" key="4">
    <source>
        <dbReference type="ARBA" id="ARBA00022692"/>
    </source>
</evidence>
<evidence type="ECO:0000256" key="3">
    <source>
        <dbReference type="ARBA" id="ARBA00022475"/>
    </source>
</evidence>
<dbReference type="AlphaFoldDB" id="A0A6J5Z2M9"/>
<keyword evidence="2" id="KW-0813">Transport</keyword>
<dbReference type="CDD" id="cd06261">
    <property type="entry name" value="TM_PBP2"/>
    <property type="match status" value="1"/>
</dbReference>
<evidence type="ECO:0000259" key="8">
    <source>
        <dbReference type="PROSITE" id="PS50928"/>
    </source>
</evidence>
<name>A0A6J5Z2M9_9ZZZZ</name>
<gene>
    <name evidence="9" type="ORF">UFOPK3820_00624</name>
</gene>
<dbReference type="GO" id="GO:0005886">
    <property type="term" value="C:plasma membrane"/>
    <property type="evidence" value="ECO:0007669"/>
    <property type="project" value="UniProtKB-SubCell"/>
</dbReference>
<evidence type="ECO:0000256" key="1">
    <source>
        <dbReference type="ARBA" id="ARBA00004651"/>
    </source>
</evidence>
<keyword evidence="3" id="KW-1003">Cell membrane</keyword>
<dbReference type="SUPFAM" id="SSF161098">
    <property type="entry name" value="MetI-like"/>
    <property type="match status" value="1"/>
</dbReference>
<feature type="transmembrane region" description="Helical" evidence="7">
    <location>
        <begin position="109"/>
        <end position="128"/>
    </location>
</feature>
<protein>
    <submittedName>
        <fullName evidence="9">Unannotated protein</fullName>
    </submittedName>
</protein>
<feature type="transmembrane region" description="Helical" evidence="7">
    <location>
        <begin position="174"/>
        <end position="196"/>
    </location>
</feature>
<dbReference type="InterPro" id="IPR050901">
    <property type="entry name" value="BP-dep_ABC_trans_perm"/>
</dbReference>
<comment type="subcellular location">
    <subcellularLocation>
        <location evidence="1">Cell membrane</location>
        <topology evidence="1">Multi-pass membrane protein</topology>
    </subcellularLocation>
</comment>
<dbReference type="InterPro" id="IPR000515">
    <property type="entry name" value="MetI-like"/>
</dbReference>
<dbReference type="PANTHER" id="PTHR32243">
    <property type="entry name" value="MALTOSE TRANSPORT SYSTEM PERMEASE-RELATED"/>
    <property type="match status" value="1"/>
</dbReference>
<accession>A0A6J5Z2M9</accession>
<dbReference type="InterPro" id="IPR035906">
    <property type="entry name" value="MetI-like_sf"/>
</dbReference>
<evidence type="ECO:0000256" key="2">
    <source>
        <dbReference type="ARBA" id="ARBA00022448"/>
    </source>
</evidence>
<dbReference type="PROSITE" id="PS50928">
    <property type="entry name" value="ABC_TM1"/>
    <property type="match status" value="1"/>
</dbReference>
<keyword evidence="4 7" id="KW-0812">Transmembrane</keyword>
<evidence type="ECO:0000256" key="6">
    <source>
        <dbReference type="ARBA" id="ARBA00023136"/>
    </source>
</evidence>
<evidence type="ECO:0000256" key="7">
    <source>
        <dbReference type="SAM" id="Phobius"/>
    </source>
</evidence>
<organism evidence="9">
    <name type="scientific">freshwater metagenome</name>
    <dbReference type="NCBI Taxonomy" id="449393"/>
    <lineage>
        <taxon>unclassified sequences</taxon>
        <taxon>metagenomes</taxon>
        <taxon>ecological metagenomes</taxon>
    </lineage>
</organism>
<dbReference type="GO" id="GO:0055085">
    <property type="term" value="P:transmembrane transport"/>
    <property type="evidence" value="ECO:0007669"/>
    <property type="project" value="InterPro"/>
</dbReference>
<proteinExistence type="predicted"/>
<dbReference type="Gene3D" id="1.10.3720.10">
    <property type="entry name" value="MetI-like"/>
    <property type="match status" value="1"/>
</dbReference>
<evidence type="ECO:0000313" key="9">
    <source>
        <dbReference type="EMBL" id="CAB4336684.1"/>
    </source>
</evidence>
<feature type="domain" description="ABC transmembrane type-1" evidence="8">
    <location>
        <begin position="105"/>
        <end position="293"/>
    </location>
</feature>
<feature type="transmembrane region" description="Helical" evidence="7">
    <location>
        <begin position="21"/>
        <end position="40"/>
    </location>
</feature>
<evidence type="ECO:0000256" key="5">
    <source>
        <dbReference type="ARBA" id="ARBA00022989"/>
    </source>
</evidence>
<keyword evidence="6 7" id="KW-0472">Membrane</keyword>
<feature type="transmembrane region" description="Helical" evidence="7">
    <location>
        <begin position="272"/>
        <end position="293"/>
    </location>
</feature>
<dbReference type="PANTHER" id="PTHR32243:SF18">
    <property type="entry name" value="INNER MEMBRANE ABC TRANSPORTER PERMEASE PROTEIN YCJP"/>
    <property type="match status" value="1"/>
</dbReference>
<reference evidence="9" key="1">
    <citation type="submission" date="2020-05" db="EMBL/GenBank/DDBJ databases">
        <authorList>
            <person name="Chiriac C."/>
            <person name="Salcher M."/>
            <person name="Ghai R."/>
            <person name="Kavagutti S V."/>
        </authorList>
    </citation>
    <scope>NUCLEOTIDE SEQUENCE</scope>
</reference>